<protein>
    <submittedName>
        <fullName evidence="1">Uncharacterized protein</fullName>
    </submittedName>
</protein>
<gene>
    <name evidence="1" type="ORF">OBE_04377</name>
</gene>
<accession>K1T8M4</accession>
<dbReference type="AlphaFoldDB" id="K1T8M4"/>
<comment type="caution">
    <text evidence="1">The sequence shown here is derived from an EMBL/GenBank/DDBJ whole genome shotgun (WGS) entry which is preliminary data.</text>
</comment>
<organism evidence="1">
    <name type="scientific">human gut metagenome</name>
    <dbReference type="NCBI Taxonomy" id="408170"/>
    <lineage>
        <taxon>unclassified sequences</taxon>
        <taxon>metagenomes</taxon>
        <taxon>organismal metagenomes</taxon>
    </lineage>
</organism>
<proteinExistence type="predicted"/>
<name>K1T8M4_9ZZZZ</name>
<dbReference type="EMBL" id="AJWZ01002965">
    <property type="protein sequence ID" value="EKC69507.1"/>
    <property type="molecule type" value="Genomic_DNA"/>
</dbReference>
<evidence type="ECO:0000313" key="1">
    <source>
        <dbReference type="EMBL" id="EKC69507.1"/>
    </source>
</evidence>
<sequence>MILSRLRDEVRKQQKDLAPARILERSHPAAAEKLRMYWT</sequence>
<reference evidence="1" key="1">
    <citation type="journal article" date="2013" name="Environ. Microbiol.">
        <title>Microbiota from the distal guts of lean and obese adolescents exhibit partial functional redundancy besides clear differences in community structure.</title>
        <authorList>
            <person name="Ferrer M."/>
            <person name="Ruiz A."/>
            <person name="Lanza F."/>
            <person name="Haange S.B."/>
            <person name="Oberbach A."/>
            <person name="Till H."/>
            <person name="Bargiela R."/>
            <person name="Campoy C."/>
            <person name="Segura M.T."/>
            <person name="Richter M."/>
            <person name="von Bergen M."/>
            <person name="Seifert J."/>
            <person name="Suarez A."/>
        </authorList>
    </citation>
    <scope>NUCLEOTIDE SEQUENCE</scope>
</reference>